<dbReference type="HAMAP" id="MF_00138">
    <property type="entry name" value="GARS"/>
    <property type="match status" value="1"/>
</dbReference>
<dbReference type="InterPro" id="IPR020561">
    <property type="entry name" value="PRibGlycinamid_synth_ATP-grasp"/>
</dbReference>
<organism evidence="18 19">
    <name type="scientific">Fluviibacter phosphoraccumulans</name>
    <dbReference type="NCBI Taxonomy" id="1751046"/>
    <lineage>
        <taxon>Bacteria</taxon>
        <taxon>Pseudomonadati</taxon>
        <taxon>Pseudomonadota</taxon>
        <taxon>Betaproteobacteria</taxon>
        <taxon>Rhodocyclales</taxon>
        <taxon>Fluviibacteraceae</taxon>
        <taxon>Fluviibacter</taxon>
    </lineage>
</organism>
<evidence type="ECO:0000256" key="8">
    <source>
        <dbReference type="ARBA" id="ARBA00022741"/>
    </source>
</evidence>
<dbReference type="FunFam" id="3.40.50.20:FF:000006">
    <property type="entry name" value="Phosphoribosylamine--glycine ligase, chloroplastic"/>
    <property type="match status" value="1"/>
</dbReference>
<comment type="cofactor">
    <cofactor evidence="1">
        <name>Mn(2+)</name>
        <dbReference type="ChEBI" id="CHEBI:29035"/>
    </cofactor>
</comment>
<dbReference type="Gene3D" id="3.30.470.20">
    <property type="entry name" value="ATP-grasp fold, B domain"/>
    <property type="match status" value="1"/>
</dbReference>
<evidence type="ECO:0000256" key="11">
    <source>
        <dbReference type="ARBA" id="ARBA00022842"/>
    </source>
</evidence>
<evidence type="ECO:0000256" key="16">
    <source>
        <dbReference type="ARBA" id="ARBA00079592"/>
    </source>
</evidence>
<dbReference type="PANTHER" id="PTHR43472">
    <property type="entry name" value="PHOSPHORIBOSYLAMINE--GLYCINE LIGASE"/>
    <property type="match status" value="1"/>
</dbReference>
<dbReference type="PROSITE" id="PS50975">
    <property type="entry name" value="ATP_GRASP"/>
    <property type="match status" value="1"/>
</dbReference>
<dbReference type="InterPro" id="IPR000115">
    <property type="entry name" value="PRibGlycinamide_synth"/>
</dbReference>
<dbReference type="RefSeq" id="WP_162049282.1">
    <property type="nucleotide sequence ID" value="NZ_AP019011.1"/>
</dbReference>
<evidence type="ECO:0000256" key="6">
    <source>
        <dbReference type="ARBA" id="ARBA00022598"/>
    </source>
</evidence>
<keyword evidence="11" id="KW-0460">Magnesium</keyword>
<dbReference type="FunFam" id="3.90.600.10:FF:000001">
    <property type="entry name" value="Trifunctional purine biosynthetic protein adenosine-3"/>
    <property type="match status" value="1"/>
</dbReference>
<dbReference type="Proteomes" id="UP000463961">
    <property type="component" value="Chromosome"/>
</dbReference>
<dbReference type="GO" id="GO:0005524">
    <property type="term" value="F:ATP binding"/>
    <property type="evidence" value="ECO:0007669"/>
    <property type="project" value="UniProtKB-UniRule"/>
</dbReference>
<dbReference type="SMART" id="SM01210">
    <property type="entry name" value="GARS_C"/>
    <property type="match status" value="1"/>
</dbReference>
<dbReference type="InterPro" id="IPR037123">
    <property type="entry name" value="PRibGlycinamide_synth_C_sf"/>
</dbReference>
<dbReference type="GO" id="GO:0006189">
    <property type="term" value="P:'de novo' IMP biosynthetic process"/>
    <property type="evidence" value="ECO:0007669"/>
    <property type="project" value="UniProtKB-UniRule"/>
</dbReference>
<dbReference type="FunFam" id="3.30.1490.20:FF:000006">
    <property type="entry name" value="phosphoribosylamine--glycine ligase, chloroplastic-like"/>
    <property type="match status" value="1"/>
</dbReference>
<keyword evidence="9 17" id="KW-0658">Purine biosynthesis</keyword>
<dbReference type="EMBL" id="AP022345">
    <property type="protein sequence ID" value="BBU67740.1"/>
    <property type="molecule type" value="Genomic_DNA"/>
</dbReference>
<dbReference type="EC" id="6.3.4.13" evidence="4 17"/>
<comment type="cofactor">
    <cofactor evidence="2">
        <name>Mg(2+)</name>
        <dbReference type="ChEBI" id="CHEBI:18420"/>
    </cofactor>
</comment>
<dbReference type="SUPFAM" id="SSF52440">
    <property type="entry name" value="PreATP-grasp domain"/>
    <property type="match status" value="1"/>
</dbReference>
<keyword evidence="19" id="KW-1185">Reference proteome</keyword>
<dbReference type="AlphaFoldDB" id="A0A679I7C7"/>
<name>A0A679I7C7_9RHOO</name>
<evidence type="ECO:0000256" key="13">
    <source>
        <dbReference type="ARBA" id="ARBA00038345"/>
    </source>
</evidence>
<dbReference type="Pfam" id="PF02843">
    <property type="entry name" value="GARS_C"/>
    <property type="match status" value="1"/>
</dbReference>
<keyword evidence="8" id="KW-0547">Nucleotide-binding</keyword>
<gene>
    <name evidence="17 18" type="primary">purD</name>
    <name evidence="18" type="ORF">ICHIAU1_00230</name>
</gene>
<dbReference type="UniPathway" id="UPA00074">
    <property type="reaction ID" value="UER00125"/>
</dbReference>
<evidence type="ECO:0000256" key="17">
    <source>
        <dbReference type="HAMAP-Rule" id="MF_00138"/>
    </source>
</evidence>
<dbReference type="SUPFAM" id="SSF56059">
    <property type="entry name" value="Glutathione synthetase ATP-binding domain-like"/>
    <property type="match status" value="1"/>
</dbReference>
<sequence>MKILVVGSGGREHALAWKLAQSAGVQKVYVAPGNAGTAREAALENLPITDIQALADFAEHNKIHLTVVGPEAPLAAGIVDVFRARGLKIFGPTQAAAQLESSKDFAKRFMARHQIPTAGFETFTDAGAAHAYIDRQGAPIVIKADGLAAGKGVVVAMDLAEAHAAIDDMLSGNKLGSAGARVVIEDFLDGEEASFIVLVDGKNVLPMASSQDHKRIGNGDTGPNTGGMGAYSPAPVVTPEVHAKVMREIILPTVRGMEADGVPFTGFLYAGLMIGKDGSVKTLEFNARMGDPETQPIMMRLKSDAVKMFEHAIAGTLDKTEAEWDRRVALGIVLAAANYPDTPRKGDVIHGLPAGNAAGDDAHVFHAGTSDVNGDVVTNGGRVLCVTALGENVAQAQKRAYEAAASIQFDGMQYRTDIGYRAINR</sequence>
<keyword evidence="12" id="KW-0464">Manganese</keyword>
<evidence type="ECO:0000313" key="19">
    <source>
        <dbReference type="Proteomes" id="UP000463961"/>
    </source>
</evidence>
<accession>A0A679I7C7</accession>
<dbReference type="Gene3D" id="3.90.600.10">
    <property type="entry name" value="Phosphoribosylglycinamide synthetase, C-terminal domain"/>
    <property type="match status" value="1"/>
</dbReference>
<evidence type="ECO:0000313" key="18">
    <source>
        <dbReference type="EMBL" id="BBU67740.1"/>
    </source>
</evidence>
<evidence type="ECO:0000256" key="1">
    <source>
        <dbReference type="ARBA" id="ARBA00001936"/>
    </source>
</evidence>
<dbReference type="GO" id="GO:0009113">
    <property type="term" value="P:purine nucleobase biosynthetic process"/>
    <property type="evidence" value="ECO:0007669"/>
    <property type="project" value="InterPro"/>
</dbReference>
<comment type="pathway">
    <text evidence="3 17">Purine metabolism; IMP biosynthesis via de novo pathway; N(1)-(5-phospho-D-ribosyl)glycinamide from 5-phospho-alpha-D-ribose 1-diphosphate: step 2/2.</text>
</comment>
<comment type="similarity">
    <text evidence="13 17">Belongs to the GARS family.</text>
</comment>
<dbReference type="Gene3D" id="3.40.50.20">
    <property type="match status" value="1"/>
</dbReference>
<evidence type="ECO:0000256" key="3">
    <source>
        <dbReference type="ARBA" id="ARBA00005174"/>
    </source>
</evidence>
<evidence type="ECO:0000256" key="5">
    <source>
        <dbReference type="ARBA" id="ARBA00020605"/>
    </source>
</evidence>
<evidence type="ECO:0000256" key="9">
    <source>
        <dbReference type="ARBA" id="ARBA00022755"/>
    </source>
</evidence>
<dbReference type="Pfam" id="PF02844">
    <property type="entry name" value="GARS_N"/>
    <property type="match status" value="1"/>
</dbReference>
<dbReference type="InterPro" id="IPR020562">
    <property type="entry name" value="PRibGlycinamide_synth_N"/>
</dbReference>
<evidence type="ECO:0000256" key="10">
    <source>
        <dbReference type="ARBA" id="ARBA00022840"/>
    </source>
</evidence>
<evidence type="ECO:0000256" key="12">
    <source>
        <dbReference type="ARBA" id="ARBA00023211"/>
    </source>
</evidence>
<evidence type="ECO:0000256" key="15">
    <source>
        <dbReference type="ARBA" id="ARBA00042864"/>
    </source>
</evidence>
<dbReference type="GO" id="GO:0004637">
    <property type="term" value="F:phosphoribosylamine-glycine ligase activity"/>
    <property type="evidence" value="ECO:0007669"/>
    <property type="project" value="UniProtKB-UniRule"/>
</dbReference>
<dbReference type="GO" id="GO:0046872">
    <property type="term" value="F:metal ion binding"/>
    <property type="evidence" value="ECO:0007669"/>
    <property type="project" value="UniProtKB-KW"/>
</dbReference>
<dbReference type="InterPro" id="IPR016185">
    <property type="entry name" value="PreATP-grasp_dom_sf"/>
</dbReference>
<dbReference type="InterPro" id="IPR011761">
    <property type="entry name" value="ATP-grasp"/>
</dbReference>
<dbReference type="SUPFAM" id="SSF51246">
    <property type="entry name" value="Rudiment single hybrid motif"/>
    <property type="match status" value="1"/>
</dbReference>
<protein>
    <recommendedName>
        <fullName evidence="5 17">Phosphoribosylamine--glycine ligase</fullName>
        <ecNumber evidence="4 17">6.3.4.13</ecNumber>
    </recommendedName>
    <alternativeName>
        <fullName evidence="16 17">GARS</fullName>
    </alternativeName>
    <alternativeName>
        <fullName evidence="14 17">Glycinamide ribonucleotide synthetase</fullName>
    </alternativeName>
    <alternativeName>
        <fullName evidence="15 17">Phosphoribosylglycinamide synthetase</fullName>
    </alternativeName>
</protein>
<dbReference type="Pfam" id="PF01071">
    <property type="entry name" value="GARS_A"/>
    <property type="match status" value="1"/>
</dbReference>
<dbReference type="InterPro" id="IPR011054">
    <property type="entry name" value="Rudment_hybrid_motif"/>
</dbReference>
<keyword evidence="7" id="KW-0479">Metal-binding</keyword>
<reference evidence="19" key="1">
    <citation type="submission" date="2020-01" db="EMBL/GenBank/DDBJ databases">
        <title>Phosphoaccumulans saitamaens gen. nov., sp. nov., a polyphosphate accumulating bacterium isolated from surface river water.</title>
        <authorList>
            <person name="Watanabe K."/>
            <person name="Suda W."/>
        </authorList>
    </citation>
    <scope>NUCLEOTIDE SEQUENCE [LARGE SCALE GENOMIC DNA]</scope>
    <source>
        <strain evidence="19">ICHIAU1</strain>
    </source>
</reference>
<keyword evidence="6 17" id="KW-0436">Ligase</keyword>
<proteinExistence type="inferred from homology"/>
<dbReference type="Gene3D" id="3.30.1490.20">
    <property type="entry name" value="ATP-grasp fold, A domain"/>
    <property type="match status" value="1"/>
</dbReference>
<dbReference type="FunFam" id="3.30.470.20:FF:000031">
    <property type="entry name" value="Phosphoribosylamine--glycine ligase"/>
    <property type="match status" value="1"/>
</dbReference>
<dbReference type="OrthoDB" id="9807240at2"/>
<dbReference type="NCBIfam" id="TIGR00877">
    <property type="entry name" value="purD"/>
    <property type="match status" value="1"/>
</dbReference>
<evidence type="ECO:0000256" key="7">
    <source>
        <dbReference type="ARBA" id="ARBA00022723"/>
    </source>
</evidence>
<evidence type="ECO:0000256" key="4">
    <source>
        <dbReference type="ARBA" id="ARBA00013255"/>
    </source>
</evidence>
<dbReference type="SMART" id="SM01209">
    <property type="entry name" value="GARS_A"/>
    <property type="match status" value="1"/>
</dbReference>
<evidence type="ECO:0000256" key="14">
    <source>
        <dbReference type="ARBA" id="ARBA00042242"/>
    </source>
</evidence>
<comment type="catalytic activity">
    <reaction evidence="17">
        <text>5-phospho-beta-D-ribosylamine + glycine + ATP = N(1)-(5-phospho-beta-D-ribosyl)glycinamide + ADP + phosphate + H(+)</text>
        <dbReference type="Rhea" id="RHEA:17453"/>
        <dbReference type="ChEBI" id="CHEBI:15378"/>
        <dbReference type="ChEBI" id="CHEBI:30616"/>
        <dbReference type="ChEBI" id="CHEBI:43474"/>
        <dbReference type="ChEBI" id="CHEBI:57305"/>
        <dbReference type="ChEBI" id="CHEBI:58681"/>
        <dbReference type="ChEBI" id="CHEBI:143788"/>
        <dbReference type="ChEBI" id="CHEBI:456216"/>
        <dbReference type="EC" id="6.3.4.13"/>
    </reaction>
</comment>
<keyword evidence="10" id="KW-0067">ATP-binding</keyword>
<evidence type="ECO:0000256" key="2">
    <source>
        <dbReference type="ARBA" id="ARBA00001946"/>
    </source>
</evidence>
<dbReference type="PANTHER" id="PTHR43472:SF1">
    <property type="entry name" value="PHOSPHORIBOSYLAMINE--GLYCINE LIGASE, CHLOROPLASTIC"/>
    <property type="match status" value="1"/>
</dbReference>
<dbReference type="InterPro" id="IPR013815">
    <property type="entry name" value="ATP_grasp_subdomain_1"/>
</dbReference>
<dbReference type="InterPro" id="IPR020560">
    <property type="entry name" value="PRibGlycinamide_synth_C-dom"/>
</dbReference>